<dbReference type="AlphaFoldDB" id="A0AA39STH8"/>
<organism evidence="4 5">
    <name type="scientific">Acer saccharum</name>
    <name type="common">Sugar maple</name>
    <dbReference type="NCBI Taxonomy" id="4024"/>
    <lineage>
        <taxon>Eukaryota</taxon>
        <taxon>Viridiplantae</taxon>
        <taxon>Streptophyta</taxon>
        <taxon>Embryophyta</taxon>
        <taxon>Tracheophyta</taxon>
        <taxon>Spermatophyta</taxon>
        <taxon>Magnoliopsida</taxon>
        <taxon>eudicotyledons</taxon>
        <taxon>Gunneridae</taxon>
        <taxon>Pentapetalae</taxon>
        <taxon>rosids</taxon>
        <taxon>malvids</taxon>
        <taxon>Sapindales</taxon>
        <taxon>Sapindaceae</taxon>
        <taxon>Hippocastanoideae</taxon>
        <taxon>Acereae</taxon>
        <taxon>Acer</taxon>
    </lineage>
</organism>
<dbReference type="InterPro" id="IPR025724">
    <property type="entry name" value="GAG-pre-integrase_dom"/>
</dbReference>
<dbReference type="Pfam" id="PF13976">
    <property type="entry name" value="gag_pre-integrs"/>
    <property type="match status" value="1"/>
</dbReference>
<name>A0AA39STH8_ACESA</name>
<evidence type="ECO:0000256" key="1">
    <source>
        <dbReference type="SAM" id="MobiDB-lite"/>
    </source>
</evidence>
<proteinExistence type="predicted"/>
<gene>
    <name evidence="4" type="ORF">LWI29_005850</name>
</gene>
<comment type="caution">
    <text evidence="4">The sequence shown here is derived from an EMBL/GenBank/DDBJ whole genome shotgun (WGS) entry which is preliminary data.</text>
</comment>
<reference evidence="4" key="1">
    <citation type="journal article" date="2022" name="Plant J.">
        <title>Strategies of tolerance reflected in two North American maple genomes.</title>
        <authorList>
            <person name="McEvoy S.L."/>
            <person name="Sezen U.U."/>
            <person name="Trouern-Trend A."/>
            <person name="McMahon S.M."/>
            <person name="Schaberg P.G."/>
            <person name="Yang J."/>
            <person name="Wegrzyn J.L."/>
            <person name="Swenson N.G."/>
        </authorList>
    </citation>
    <scope>NUCLEOTIDE SEQUENCE</scope>
    <source>
        <strain evidence="4">NS2018</strain>
    </source>
</reference>
<evidence type="ECO:0000313" key="4">
    <source>
        <dbReference type="EMBL" id="KAK0599497.1"/>
    </source>
</evidence>
<dbReference type="Proteomes" id="UP001168877">
    <property type="component" value="Unassembled WGS sequence"/>
</dbReference>
<dbReference type="SUPFAM" id="SSF57756">
    <property type="entry name" value="Retrovirus zinc finger-like domains"/>
    <property type="match status" value="1"/>
</dbReference>
<protein>
    <recommendedName>
        <fullName evidence="6">CCHC-type domain-containing protein</fullName>
    </recommendedName>
</protein>
<feature type="domain" description="GAG-pre-integrase" evidence="2">
    <location>
        <begin position="370"/>
        <end position="413"/>
    </location>
</feature>
<keyword evidence="5" id="KW-1185">Reference proteome</keyword>
<dbReference type="EMBL" id="JAUESC010000003">
    <property type="protein sequence ID" value="KAK0599497.1"/>
    <property type="molecule type" value="Genomic_DNA"/>
</dbReference>
<evidence type="ECO:0000313" key="5">
    <source>
        <dbReference type="Proteomes" id="UP001168877"/>
    </source>
</evidence>
<feature type="region of interest" description="Disordered" evidence="1">
    <location>
        <begin position="167"/>
        <end position="203"/>
    </location>
</feature>
<reference evidence="4" key="2">
    <citation type="submission" date="2023-06" db="EMBL/GenBank/DDBJ databases">
        <authorList>
            <person name="Swenson N.G."/>
            <person name="Wegrzyn J.L."/>
            <person name="Mcevoy S.L."/>
        </authorList>
    </citation>
    <scope>NUCLEOTIDE SEQUENCE</scope>
    <source>
        <strain evidence="4">NS2018</strain>
        <tissue evidence="4">Leaf</tissue>
    </source>
</reference>
<evidence type="ECO:0008006" key="6">
    <source>
        <dbReference type="Google" id="ProtNLM"/>
    </source>
</evidence>
<dbReference type="GO" id="GO:0003676">
    <property type="term" value="F:nucleic acid binding"/>
    <property type="evidence" value="ECO:0007669"/>
    <property type="project" value="InterPro"/>
</dbReference>
<dbReference type="PANTHER" id="PTHR47592">
    <property type="entry name" value="PBF68 PROTEIN"/>
    <property type="match status" value="1"/>
</dbReference>
<feature type="domain" description="Retrovirus-related Pol polyprotein from transposon TNT 1-94-like beta-barrel" evidence="3">
    <location>
        <begin position="262"/>
        <end position="342"/>
    </location>
</feature>
<sequence>MTGDKINDHAILGVEKKPVETTDAQWKRMYVKAKSSIELHLADNVMLNVDEDMNTKETWDKLEKVYRGKTLSNKLFLKDELLNLRMEEGGNLQDHLSRFHNCVANLLKVDVKYDDDDKALLLLRSLPPSFKHFRTTIMFGKESLKLDEVMEAIQSYVKMDENTEGSQAHGLYAKGKERGRSQSRHDKSGNKGRSKSKGKEKENKGCFTCGATDHWKKNCKIWQERKAKAMARNSRSASVVTSNESDGELLAVTSSSNAFQHWILDTGCSFHMCANKEWFDTYEERSCGEVLMGDDSPCKIEGIGSVKIRMHNGIVRVLDKVRHVPKLKKNLISLGTLDKAGYKYCSEGGILKVIKGLLVMMRGDIQPNTLYKLRGTTIVGGAAISIEKDETELWHCRLGHMSQRGMQELHKKN</sequence>
<dbReference type="Pfam" id="PF14223">
    <property type="entry name" value="Retrotran_gag_2"/>
    <property type="match status" value="1"/>
</dbReference>
<evidence type="ECO:0000259" key="3">
    <source>
        <dbReference type="Pfam" id="PF22936"/>
    </source>
</evidence>
<dbReference type="Pfam" id="PF22936">
    <property type="entry name" value="Pol_BBD"/>
    <property type="match status" value="1"/>
</dbReference>
<dbReference type="InterPro" id="IPR036875">
    <property type="entry name" value="Znf_CCHC_sf"/>
</dbReference>
<dbReference type="InterPro" id="IPR054722">
    <property type="entry name" value="PolX-like_BBD"/>
</dbReference>
<evidence type="ECO:0000259" key="2">
    <source>
        <dbReference type="Pfam" id="PF13976"/>
    </source>
</evidence>
<dbReference type="GO" id="GO:0008270">
    <property type="term" value="F:zinc ion binding"/>
    <property type="evidence" value="ECO:0007669"/>
    <property type="project" value="InterPro"/>
</dbReference>
<dbReference type="PANTHER" id="PTHR47592:SF27">
    <property type="entry name" value="OS08G0421700 PROTEIN"/>
    <property type="match status" value="1"/>
</dbReference>
<feature type="compositionally biased region" description="Basic and acidic residues" evidence="1">
    <location>
        <begin position="174"/>
        <end position="189"/>
    </location>
</feature>
<accession>A0AA39STH8</accession>